<dbReference type="EMBL" id="PXYI01000002">
    <property type="protein sequence ID" value="PSJ41761.1"/>
    <property type="molecule type" value="Genomic_DNA"/>
</dbReference>
<evidence type="ECO:0000313" key="3">
    <source>
        <dbReference type="Proteomes" id="UP000241167"/>
    </source>
</evidence>
<dbReference type="InterPro" id="IPR027372">
    <property type="entry name" value="Phytase-like_dom"/>
</dbReference>
<dbReference type="InterPro" id="IPR014567">
    <property type="entry name" value="UCP031900"/>
</dbReference>
<reference evidence="2 3" key="1">
    <citation type="submission" date="2018-03" db="EMBL/GenBank/DDBJ databases">
        <title>The draft genome of Sphingosinicella sp. GL-C-18.</title>
        <authorList>
            <person name="Liu L."/>
            <person name="Li L."/>
            <person name="Liang L."/>
            <person name="Zhang X."/>
            <person name="Wang T."/>
        </authorList>
    </citation>
    <scope>NUCLEOTIDE SEQUENCE [LARGE SCALE GENOMIC DNA]</scope>
    <source>
        <strain evidence="2 3">GL-C-18</strain>
    </source>
</reference>
<feature type="domain" description="Phytase-like" evidence="1">
    <location>
        <begin position="60"/>
        <end position="297"/>
    </location>
</feature>
<evidence type="ECO:0000259" key="1">
    <source>
        <dbReference type="Pfam" id="PF13449"/>
    </source>
</evidence>
<sequence>MALLLLGTFAPIRITPPAPPPLVSLIDFQPVPVEAGRPGDVSVGKLVFLAGWNMESNDWRFGGISAMHVEGDRVIAVSDSGWLVRFPVPSGAGTRRASVQPVRTGSGAPVNKAQRDVESLIVNGRTAWVGLERQNGVWRFALPEWRELGGGRPAAMRQWEENNGPEAMVRLPDGRFIVFSEGDGGTTDVLMFPGDPSVPGARALRMRYRPPAGYRITDATLLPDGRLLLLNRRISFVSGMKAKLAIAPVPPPRAGFLIQPQEIAAFAPPLTVDNMEAVSVTRENGRTIVWLASDDNYMPLQRSLLLKFALEA</sequence>
<keyword evidence="3" id="KW-1185">Reference proteome</keyword>
<dbReference type="SUPFAM" id="SSF75011">
    <property type="entry name" value="3-carboxy-cis,cis-mucoante lactonizing enzyme"/>
    <property type="match status" value="1"/>
</dbReference>
<proteinExistence type="predicted"/>
<dbReference type="PIRSF" id="PIRSF031900">
    <property type="entry name" value="UCP031900"/>
    <property type="match status" value="1"/>
</dbReference>
<gene>
    <name evidence="2" type="ORF">C7I55_05615</name>
</gene>
<organism evidence="2 3">
    <name type="scientific">Allosphingosinicella deserti</name>
    <dbReference type="NCBI Taxonomy" id="2116704"/>
    <lineage>
        <taxon>Bacteria</taxon>
        <taxon>Pseudomonadati</taxon>
        <taxon>Pseudomonadota</taxon>
        <taxon>Alphaproteobacteria</taxon>
        <taxon>Sphingomonadales</taxon>
        <taxon>Sphingomonadaceae</taxon>
        <taxon>Allosphingosinicella</taxon>
    </lineage>
</organism>
<dbReference type="Pfam" id="PF13449">
    <property type="entry name" value="Phytase-like"/>
    <property type="match status" value="1"/>
</dbReference>
<name>A0A2P7QUW8_9SPHN</name>
<dbReference type="AlphaFoldDB" id="A0A2P7QUW8"/>
<protein>
    <recommendedName>
        <fullName evidence="1">Phytase-like domain-containing protein</fullName>
    </recommendedName>
</protein>
<accession>A0A2P7QUW8</accession>
<comment type="caution">
    <text evidence="2">The sequence shown here is derived from an EMBL/GenBank/DDBJ whole genome shotgun (WGS) entry which is preliminary data.</text>
</comment>
<dbReference type="Proteomes" id="UP000241167">
    <property type="component" value="Unassembled WGS sequence"/>
</dbReference>
<evidence type="ECO:0000313" key="2">
    <source>
        <dbReference type="EMBL" id="PSJ41761.1"/>
    </source>
</evidence>